<evidence type="ECO:0000256" key="4">
    <source>
        <dbReference type="ARBA" id="ARBA00022842"/>
    </source>
</evidence>
<protein>
    <submittedName>
        <fullName evidence="6">HAD family hydrolase</fullName>
    </submittedName>
</protein>
<evidence type="ECO:0000256" key="3">
    <source>
        <dbReference type="ARBA" id="ARBA00022801"/>
    </source>
</evidence>
<comment type="similarity">
    <text evidence="1">Belongs to the HAD-like hydrolase superfamily. SerB family.</text>
</comment>
<dbReference type="Proteomes" id="UP001595955">
    <property type="component" value="Unassembled WGS sequence"/>
</dbReference>
<keyword evidence="5" id="KW-0472">Membrane</keyword>
<dbReference type="GO" id="GO:0016787">
    <property type="term" value="F:hydrolase activity"/>
    <property type="evidence" value="ECO:0007669"/>
    <property type="project" value="UniProtKB-KW"/>
</dbReference>
<keyword evidence="5" id="KW-1133">Transmembrane helix</keyword>
<accession>A0ABV9D4Y9</accession>
<dbReference type="EMBL" id="JBHSGF010000001">
    <property type="protein sequence ID" value="MFC4553711.1"/>
    <property type="molecule type" value="Genomic_DNA"/>
</dbReference>
<dbReference type="PANTHER" id="PTHR43344:SF13">
    <property type="entry name" value="PHOSPHATASE RV3661-RELATED"/>
    <property type="match status" value="1"/>
</dbReference>
<dbReference type="NCBIfam" id="TIGR01488">
    <property type="entry name" value="HAD-SF-IB"/>
    <property type="match status" value="1"/>
</dbReference>
<sequence length="268" mass="28988">MHTDRRTRRAAFFDLDKTVIATSSTMAFSTPFYRGGLLTRAGVLRGLYAQLGYLAVGADHDQTERMKDRLADLVRGWDVARTEAIVAEALHERIEPVVYAEAIDLIDAHHADGDDVVVVSASSEAVVRPIAAMLGADHVIASRLATNGGRYTGDLDYYAYGPAKAEAVEEAADRHGYDLAASWAYSDSVTDLPMLSAVGHPVAVNPDRALRREALARGWEIRDFARPVPLRPRIGRRTSAGLVLAVAVAGAAGWWLLRRAAGQGPDLT</sequence>
<evidence type="ECO:0000313" key="7">
    <source>
        <dbReference type="Proteomes" id="UP001595955"/>
    </source>
</evidence>
<keyword evidence="3 6" id="KW-0378">Hydrolase</keyword>
<evidence type="ECO:0000256" key="2">
    <source>
        <dbReference type="ARBA" id="ARBA00022723"/>
    </source>
</evidence>
<feature type="transmembrane region" description="Helical" evidence="5">
    <location>
        <begin position="240"/>
        <end position="257"/>
    </location>
</feature>
<keyword evidence="2" id="KW-0479">Metal-binding</keyword>
<name>A0ABV9D4Y9_9MICO</name>
<dbReference type="Gene3D" id="3.40.50.1000">
    <property type="entry name" value="HAD superfamily/HAD-like"/>
    <property type="match status" value="1"/>
</dbReference>
<reference evidence="7" key="1">
    <citation type="journal article" date="2019" name="Int. J. Syst. Evol. Microbiol.">
        <title>The Global Catalogue of Microorganisms (GCM) 10K type strain sequencing project: providing services to taxonomists for standard genome sequencing and annotation.</title>
        <authorList>
            <consortium name="The Broad Institute Genomics Platform"/>
            <consortium name="The Broad Institute Genome Sequencing Center for Infectious Disease"/>
            <person name="Wu L."/>
            <person name="Ma J."/>
        </authorList>
    </citation>
    <scope>NUCLEOTIDE SEQUENCE [LARGE SCALE GENOMIC DNA]</scope>
    <source>
        <strain evidence="7">JCM 3369</strain>
    </source>
</reference>
<dbReference type="CDD" id="cd02612">
    <property type="entry name" value="HAD_PGPPase"/>
    <property type="match status" value="1"/>
</dbReference>
<dbReference type="PANTHER" id="PTHR43344">
    <property type="entry name" value="PHOSPHOSERINE PHOSPHATASE"/>
    <property type="match status" value="1"/>
</dbReference>
<dbReference type="InterPro" id="IPR036412">
    <property type="entry name" value="HAD-like_sf"/>
</dbReference>
<evidence type="ECO:0000256" key="5">
    <source>
        <dbReference type="SAM" id="Phobius"/>
    </source>
</evidence>
<dbReference type="SUPFAM" id="SSF56784">
    <property type="entry name" value="HAD-like"/>
    <property type="match status" value="1"/>
</dbReference>
<evidence type="ECO:0000256" key="1">
    <source>
        <dbReference type="ARBA" id="ARBA00009184"/>
    </source>
</evidence>
<organism evidence="6 7">
    <name type="scientific">Georgenia faecalis</name>
    <dbReference type="NCBI Taxonomy" id="2483799"/>
    <lineage>
        <taxon>Bacteria</taxon>
        <taxon>Bacillati</taxon>
        <taxon>Actinomycetota</taxon>
        <taxon>Actinomycetes</taxon>
        <taxon>Micrococcales</taxon>
        <taxon>Bogoriellaceae</taxon>
        <taxon>Georgenia</taxon>
    </lineage>
</organism>
<evidence type="ECO:0000313" key="6">
    <source>
        <dbReference type="EMBL" id="MFC4553711.1"/>
    </source>
</evidence>
<comment type="caution">
    <text evidence="6">The sequence shown here is derived from an EMBL/GenBank/DDBJ whole genome shotgun (WGS) entry which is preliminary data.</text>
</comment>
<proteinExistence type="inferred from homology"/>
<dbReference type="Gene3D" id="1.20.1440.100">
    <property type="entry name" value="SG protein - dephosphorylation function"/>
    <property type="match status" value="1"/>
</dbReference>
<dbReference type="InterPro" id="IPR050582">
    <property type="entry name" value="HAD-like_SerB"/>
</dbReference>
<dbReference type="InterPro" id="IPR006385">
    <property type="entry name" value="HAD_hydro_SerB1"/>
</dbReference>
<dbReference type="InterPro" id="IPR023214">
    <property type="entry name" value="HAD_sf"/>
</dbReference>
<gene>
    <name evidence="6" type="ORF">ACFO3F_00480</name>
</gene>
<dbReference type="Pfam" id="PF12710">
    <property type="entry name" value="HAD"/>
    <property type="match status" value="1"/>
</dbReference>
<keyword evidence="5" id="KW-0812">Transmembrane</keyword>
<dbReference type="RefSeq" id="WP_122822950.1">
    <property type="nucleotide sequence ID" value="NZ_CP033325.1"/>
</dbReference>
<keyword evidence="7" id="KW-1185">Reference proteome</keyword>
<keyword evidence="4" id="KW-0460">Magnesium</keyword>
<dbReference type="NCBIfam" id="TIGR01490">
    <property type="entry name" value="HAD-SF-IB-hyp1"/>
    <property type="match status" value="1"/>
</dbReference>